<accession>A0A4R4YPW6</accession>
<comment type="caution">
    <text evidence="1">The sequence shown here is derived from an EMBL/GenBank/DDBJ whole genome shotgun (WGS) entry which is preliminary data.</text>
</comment>
<proteinExistence type="predicted"/>
<evidence type="ECO:0000313" key="1">
    <source>
        <dbReference type="EMBL" id="TDD47218.1"/>
    </source>
</evidence>
<dbReference type="AlphaFoldDB" id="A0A4R4YPW6"/>
<name>A0A4R4YPW6_9ACTN</name>
<protein>
    <submittedName>
        <fullName evidence="1">Uncharacterized protein</fullName>
    </submittedName>
</protein>
<dbReference type="RefSeq" id="WP_132614031.1">
    <property type="nucleotide sequence ID" value="NZ_SMKQ01000049.1"/>
</dbReference>
<sequence length="74" mass="8089">MIIATAILEGDARERRVTRLGMNEQRKVTNALVHAAVFLMSPVGSGSTAPRHVKAVEWSGLTVRYEGLSAEPER</sequence>
<dbReference type="Proteomes" id="UP000295302">
    <property type="component" value="Unassembled WGS sequence"/>
</dbReference>
<keyword evidence="2" id="KW-1185">Reference proteome</keyword>
<reference evidence="1 2" key="1">
    <citation type="submission" date="2019-03" db="EMBL/GenBank/DDBJ databases">
        <title>Draft genome sequences of novel Actinobacteria.</title>
        <authorList>
            <person name="Sahin N."/>
            <person name="Ay H."/>
            <person name="Saygin H."/>
        </authorList>
    </citation>
    <scope>NUCLEOTIDE SEQUENCE [LARGE SCALE GENOMIC DNA]</scope>
    <source>
        <strain evidence="1 2">CH32</strain>
    </source>
</reference>
<gene>
    <name evidence="1" type="ORF">E1286_18235</name>
</gene>
<dbReference type="EMBL" id="SMKQ01000049">
    <property type="protein sequence ID" value="TDD47218.1"/>
    <property type="molecule type" value="Genomic_DNA"/>
</dbReference>
<evidence type="ECO:0000313" key="2">
    <source>
        <dbReference type="Proteomes" id="UP000295302"/>
    </source>
</evidence>
<organism evidence="1 2">
    <name type="scientific">Nonomuraea terrae</name>
    <dbReference type="NCBI Taxonomy" id="2530383"/>
    <lineage>
        <taxon>Bacteria</taxon>
        <taxon>Bacillati</taxon>
        <taxon>Actinomycetota</taxon>
        <taxon>Actinomycetes</taxon>
        <taxon>Streptosporangiales</taxon>
        <taxon>Streptosporangiaceae</taxon>
        <taxon>Nonomuraea</taxon>
    </lineage>
</organism>